<dbReference type="Gene3D" id="3.40.250.10">
    <property type="entry name" value="Rhodanese-like domain"/>
    <property type="match status" value="2"/>
</dbReference>
<dbReference type="PANTHER" id="PTHR43855">
    <property type="entry name" value="THIOSULFATE SULFURTRANSFERASE"/>
    <property type="match status" value="1"/>
</dbReference>
<accession>A0A418Q9Y6</accession>
<name>A0A418Q9Y6_9CORY</name>
<evidence type="ECO:0000313" key="6">
    <source>
        <dbReference type="Proteomes" id="UP000285278"/>
    </source>
</evidence>
<dbReference type="SUPFAM" id="SSF52821">
    <property type="entry name" value="Rhodanese/Cell cycle control phosphatase"/>
    <property type="match status" value="2"/>
</dbReference>
<keyword evidence="1" id="KW-0677">Repeat</keyword>
<dbReference type="STRING" id="1451189.CFAL_09160"/>
<evidence type="ECO:0000313" key="5">
    <source>
        <dbReference type="EMBL" id="RIX36779.1"/>
    </source>
</evidence>
<keyword evidence="6" id="KW-1185">Reference proteome</keyword>
<dbReference type="GO" id="GO:0004792">
    <property type="term" value="F:thiosulfate-cyanide sulfurtransferase activity"/>
    <property type="evidence" value="ECO:0007669"/>
    <property type="project" value="UniProtKB-EC"/>
</dbReference>
<comment type="caution">
    <text evidence="5">The sequence shown here is derived from an EMBL/GenBank/DDBJ whole genome shotgun (WGS) entry which is preliminary data.</text>
</comment>
<comment type="catalytic activity">
    <reaction evidence="2">
        <text>thiosulfate + hydrogen cyanide = thiocyanate + sulfite + 2 H(+)</text>
        <dbReference type="Rhea" id="RHEA:16881"/>
        <dbReference type="ChEBI" id="CHEBI:15378"/>
        <dbReference type="ChEBI" id="CHEBI:17359"/>
        <dbReference type="ChEBI" id="CHEBI:18022"/>
        <dbReference type="ChEBI" id="CHEBI:18407"/>
        <dbReference type="ChEBI" id="CHEBI:33542"/>
        <dbReference type="EC" id="2.8.1.1"/>
    </reaction>
</comment>
<feature type="domain" description="Rhodanese" evidence="4">
    <location>
        <begin position="31"/>
        <end position="138"/>
    </location>
</feature>
<keyword evidence="3 5" id="KW-0808">Transferase</keyword>
<sequence>MGIEQDPSSQLDQFADRNKLVTNAWLGAKLGTPGLKVVESDEDSLLYDIGHIPTAVRITWDRELSDSLIRDVISPEDFAHLMDDKGISRDDTVVIYGDYSNLWAVYTLWIFELFGHPDVRLLDGGRDAWMQEEREISYEVPVSRVSGYPVTDRDDATHRIFVDELRDQVESTQILDLRDAADFNGEDTASAAEISRRGHIPGAVNISADASLHPNSRFRSVDQLRAVHEGLDPERPTVVYCNNGGRAAQEWFVLRYLLGWTNVRVYDGSWVEWGNMMRMPIERKHQGCSIR</sequence>
<dbReference type="InterPro" id="IPR036873">
    <property type="entry name" value="Rhodanese-like_dom_sf"/>
</dbReference>
<reference evidence="5 6" key="1">
    <citation type="submission" date="2018-09" db="EMBL/GenBank/DDBJ databases">
        <title>Optimization and identification of Corynebacterium falsenii FN1-14 from fish paste.</title>
        <authorList>
            <person name="Daroonpunt R."/>
            <person name="Tanasupawat S."/>
        </authorList>
    </citation>
    <scope>NUCLEOTIDE SEQUENCE [LARGE SCALE GENOMIC DNA]</scope>
    <source>
        <strain evidence="5 6">FN1-14</strain>
    </source>
</reference>
<gene>
    <name evidence="5" type="ORF">D3M95_00800</name>
</gene>
<dbReference type="PROSITE" id="PS50206">
    <property type="entry name" value="RHODANESE_3"/>
    <property type="match status" value="2"/>
</dbReference>
<evidence type="ECO:0000259" key="4">
    <source>
        <dbReference type="PROSITE" id="PS50206"/>
    </source>
</evidence>
<feature type="domain" description="Rhodanese" evidence="4">
    <location>
        <begin position="168"/>
        <end position="282"/>
    </location>
</feature>
<dbReference type="SMART" id="SM00450">
    <property type="entry name" value="RHOD"/>
    <property type="match status" value="2"/>
</dbReference>
<dbReference type="CDD" id="cd01449">
    <property type="entry name" value="TST_Repeat_2"/>
    <property type="match status" value="1"/>
</dbReference>
<dbReference type="OrthoDB" id="9781034at2"/>
<dbReference type="Pfam" id="PF00581">
    <property type="entry name" value="Rhodanese"/>
    <property type="match status" value="2"/>
</dbReference>
<dbReference type="InterPro" id="IPR001763">
    <property type="entry name" value="Rhodanese-like_dom"/>
</dbReference>
<dbReference type="AlphaFoldDB" id="A0A418Q9Y6"/>
<dbReference type="InterPro" id="IPR001307">
    <property type="entry name" value="Thiosulphate_STrfase_CS"/>
</dbReference>
<dbReference type="PANTHER" id="PTHR43855:SF1">
    <property type="entry name" value="THIOSULFATE SULFURTRANSFERASE"/>
    <property type="match status" value="1"/>
</dbReference>
<evidence type="ECO:0000256" key="2">
    <source>
        <dbReference type="ARBA" id="ARBA00047549"/>
    </source>
</evidence>
<dbReference type="PROSITE" id="PS00683">
    <property type="entry name" value="RHODANESE_2"/>
    <property type="match status" value="1"/>
</dbReference>
<evidence type="ECO:0000256" key="1">
    <source>
        <dbReference type="ARBA" id="ARBA00022737"/>
    </source>
</evidence>
<organism evidence="5 6">
    <name type="scientific">Corynebacterium falsenii</name>
    <dbReference type="NCBI Taxonomy" id="108486"/>
    <lineage>
        <taxon>Bacteria</taxon>
        <taxon>Bacillati</taxon>
        <taxon>Actinomycetota</taxon>
        <taxon>Actinomycetes</taxon>
        <taxon>Mycobacteriales</taxon>
        <taxon>Corynebacteriaceae</taxon>
        <taxon>Corynebacterium</taxon>
    </lineage>
</organism>
<dbReference type="Proteomes" id="UP000285278">
    <property type="component" value="Unassembled WGS sequence"/>
</dbReference>
<dbReference type="EMBL" id="QXJK01000001">
    <property type="protein sequence ID" value="RIX36779.1"/>
    <property type="molecule type" value="Genomic_DNA"/>
</dbReference>
<protein>
    <recommendedName>
        <fullName evidence="3">Sulfurtransferase</fullName>
    </recommendedName>
</protein>
<evidence type="ECO:0000256" key="3">
    <source>
        <dbReference type="RuleBase" id="RU000507"/>
    </source>
</evidence>
<proteinExistence type="predicted"/>
<dbReference type="InterPro" id="IPR051126">
    <property type="entry name" value="Thiosulfate_sulfurtransferase"/>
</dbReference>
<dbReference type="CDD" id="cd01448">
    <property type="entry name" value="TST_Repeat_1"/>
    <property type="match status" value="1"/>
</dbReference>
<dbReference type="RefSeq" id="WP_119664119.1">
    <property type="nucleotide sequence ID" value="NZ_JBQQOK010000001.1"/>
</dbReference>